<sequence>MIKGEYKKILWEIFDVLGFFEHEKEKALEGFKKKFANEVLKELQNSFSTDQHKWIAEAVATKEYDKSDPKIAEIQETINSSYSKEKLDEISRKAFKTILASYVNFMIQKIDSEKSEKLDTILNNF</sequence>
<proteinExistence type="predicted"/>
<comment type="caution">
    <text evidence="1">The sequence shown here is derived from an EMBL/GenBank/DDBJ whole genome shotgun (WGS) entry which is preliminary data.</text>
</comment>
<name>A0A1F8EEP3_9BACT</name>
<reference evidence="1 2" key="1">
    <citation type="journal article" date="2016" name="Nat. Commun.">
        <title>Thousands of microbial genomes shed light on interconnected biogeochemical processes in an aquifer system.</title>
        <authorList>
            <person name="Anantharaman K."/>
            <person name="Brown C.T."/>
            <person name="Hug L.A."/>
            <person name="Sharon I."/>
            <person name="Castelle C.J."/>
            <person name="Probst A.J."/>
            <person name="Thomas B.C."/>
            <person name="Singh A."/>
            <person name="Wilkins M.J."/>
            <person name="Karaoz U."/>
            <person name="Brodie E.L."/>
            <person name="Williams K.H."/>
            <person name="Hubbard S.S."/>
            <person name="Banfield J.F."/>
        </authorList>
    </citation>
    <scope>NUCLEOTIDE SEQUENCE [LARGE SCALE GENOMIC DNA]</scope>
</reference>
<organism evidence="1 2">
    <name type="scientific">Candidatus Yanofskybacteria bacterium RIFCSPHIGHO2_01_FULL_39_8b</name>
    <dbReference type="NCBI Taxonomy" id="1802659"/>
    <lineage>
        <taxon>Bacteria</taxon>
        <taxon>Candidatus Yanofskyibacteriota</taxon>
    </lineage>
</organism>
<evidence type="ECO:0000313" key="1">
    <source>
        <dbReference type="EMBL" id="OGM99324.1"/>
    </source>
</evidence>
<dbReference type="AlphaFoldDB" id="A0A1F8EEP3"/>
<gene>
    <name evidence="1" type="ORF">A2817_02895</name>
</gene>
<protein>
    <submittedName>
        <fullName evidence="1">Uncharacterized protein</fullName>
    </submittedName>
</protein>
<evidence type="ECO:0000313" key="2">
    <source>
        <dbReference type="Proteomes" id="UP000177594"/>
    </source>
</evidence>
<dbReference type="EMBL" id="MGIZ01000023">
    <property type="protein sequence ID" value="OGM99324.1"/>
    <property type="molecule type" value="Genomic_DNA"/>
</dbReference>
<dbReference type="Proteomes" id="UP000177594">
    <property type="component" value="Unassembled WGS sequence"/>
</dbReference>
<accession>A0A1F8EEP3</accession>